<evidence type="ECO:0000256" key="4">
    <source>
        <dbReference type="ARBA" id="ARBA00022898"/>
    </source>
</evidence>
<evidence type="ECO:0000313" key="5">
    <source>
        <dbReference type="EMBL" id="CDO57899.1"/>
    </source>
</evidence>
<evidence type="ECO:0000256" key="2">
    <source>
        <dbReference type="ARBA" id="ARBA00022576"/>
    </source>
</evidence>
<dbReference type="InterPro" id="IPR027417">
    <property type="entry name" value="P-loop_NTPase"/>
</dbReference>
<dbReference type="GO" id="GO:0030170">
    <property type="term" value="F:pyridoxal phosphate binding"/>
    <property type="evidence" value="ECO:0007669"/>
    <property type="project" value="InterPro"/>
</dbReference>
<dbReference type="GO" id="GO:0004015">
    <property type="term" value="F:adenosylmethionine-8-amino-7-oxononanoate transaminase activity"/>
    <property type="evidence" value="ECO:0007669"/>
    <property type="project" value="TreeGrafter"/>
</dbReference>
<evidence type="ECO:0000256" key="1">
    <source>
        <dbReference type="ARBA" id="ARBA00004173"/>
    </source>
</evidence>
<dbReference type="Gene3D" id="3.40.640.10">
    <property type="entry name" value="Type I PLP-dependent aspartate aminotransferase-like (Major domain)"/>
    <property type="match status" value="1"/>
</dbReference>
<dbReference type="Gene3D" id="3.40.50.300">
    <property type="entry name" value="P-loop containing nucleotide triphosphate hydrolases"/>
    <property type="match status" value="1"/>
</dbReference>
<dbReference type="GO" id="GO:0009102">
    <property type="term" value="P:biotin biosynthetic process"/>
    <property type="evidence" value="ECO:0007669"/>
    <property type="project" value="TreeGrafter"/>
</dbReference>
<dbReference type="AlphaFoldDB" id="A0A0J9XKG6"/>
<dbReference type="InterPro" id="IPR049704">
    <property type="entry name" value="Aminotrans_3_PPA_site"/>
</dbReference>
<dbReference type="OrthoDB" id="425114at2759"/>
<dbReference type="PROSITE" id="PS00600">
    <property type="entry name" value="AA_TRANSFER_CLASS_3"/>
    <property type="match status" value="1"/>
</dbReference>
<keyword evidence="2" id="KW-0032">Aminotransferase</keyword>
<dbReference type="InterPro" id="IPR015424">
    <property type="entry name" value="PyrdxlP-dep_Trfase"/>
</dbReference>
<protein>
    <recommendedName>
        <fullName evidence="7">Dethiobiotin synthase</fullName>
    </recommendedName>
</protein>
<dbReference type="FunFam" id="3.90.1150.10:FF:000080">
    <property type="entry name" value="Bifunctional dethiobiotin synthetase/adenosylmethionine-8-amino-7-oxononanoate aminotransferase"/>
    <property type="match status" value="1"/>
</dbReference>
<proteinExistence type="predicted"/>
<dbReference type="InterPro" id="IPR015421">
    <property type="entry name" value="PyrdxlP-dep_Trfase_major"/>
</dbReference>
<gene>
    <name evidence="5" type="ORF">BN980_GECA27s00318g</name>
</gene>
<keyword evidence="4" id="KW-0663">Pyridoxal phosphate</keyword>
<dbReference type="STRING" id="1173061.A0A0J9XKG6"/>
<dbReference type="Proteomes" id="UP000242525">
    <property type="component" value="Unassembled WGS sequence"/>
</dbReference>
<comment type="subcellular location">
    <subcellularLocation>
        <location evidence="1">Mitochondrion</location>
    </subcellularLocation>
</comment>
<dbReference type="EMBL" id="CCBN010000027">
    <property type="protein sequence ID" value="CDO57899.1"/>
    <property type="molecule type" value="Genomic_DNA"/>
</dbReference>
<evidence type="ECO:0000313" key="6">
    <source>
        <dbReference type="Proteomes" id="UP000242525"/>
    </source>
</evidence>
<dbReference type="CDD" id="cd03109">
    <property type="entry name" value="DTBS"/>
    <property type="match status" value="1"/>
</dbReference>
<dbReference type="SUPFAM" id="SSF53383">
    <property type="entry name" value="PLP-dependent transferases"/>
    <property type="match status" value="1"/>
</dbReference>
<organism evidence="5 6">
    <name type="scientific">Geotrichum candidum</name>
    <name type="common">Oospora lactis</name>
    <name type="synonym">Dipodascus geotrichum</name>
    <dbReference type="NCBI Taxonomy" id="1173061"/>
    <lineage>
        <taxon>Eukaryota</taxon>
        <taxon>Fungi</taxon>
        <taxon>Dikarya</taxon>
        <taxon>Ascomycota</taxon>
        <taxon>Saccharomycotina</taxon>
        <taxon>Dipodascomycetes</taxon>
        <taxon>Dipodascales</taxon>
        <taxon>Dipodascaceae</taxon>
        <taxon>Geotrichum</taxon>
    </lineage>
</organism>
<keyword evidence="3" id="KW-0808">Transferase</keyword>
<dbReference type="InterPro" id="IPR005814">
    <property type="entry name" value="Aminotrans_3"/>
</dbReference>
<dbReference type="Pfam" id="PF00202">
    <property type="entry name" value="Aminotran_3"/>
    <property type="match status" value="2"/>
</dbReference>
<comment type="caution">
    <text evidence="5">The sequence shown here is derived from an EMBL/GenBank/DDBJ whole genome shotgun (WGS) entry which is preliminary data.</text>
</comment>
<dbReference type="Pfam" id="PF13500">
    <property type="entry name" value="AAA_26"/>
    <property type="match status" value="1"/>
</dbReference>
<dbReference type="Gene3D" id="3.90.1150.10">
    <property type="entry name" value="Aspartate Aminotransferase, domain 1"/>
    <property type="match status" value="1"/>
</dbReference>
<name>A0A0J9XKG6_GEOCN</name>
<dbReference type="GO" id="GO:0005739">
    <property type="term" value="C:mitochondrion"/>
    <property type="evidence" value="ECO:0007669"/>
    <property type="project" value="UniProtKB-SubCell"/>
</dbReference>
<evidence type="ECO:0000256" key="3">
    <source>
        <dbReference type="ARBA" id="ARBA00022679"/>
    </source>
</evidence>
<dbReference type="InterPro" id="IPR015422">
    <property type="entry name" value="PyrdxlP-dep_Trfase_small"/>
</dbReference>
<dbReference type="SUPFAM" id="SSF52540">
    <property type="entry name" value="P-loop containing nucleoside triphosphate hydrolases"/>
    <property type="match status" value="1"/>
</dbReference>
<dbReference type="PANTHER" id="PTHR42684:SF3">
    <property type="entry name" value="ADENOSYLMETHIONINE-8-AMINO-7-OXONONANOATE AMINOTRANSFERASE"/>
    <property type="match status" value="1"/>
</dbReference>
<reference evidence="5" key="1">
    <citation type="submission" date="2014-03" db="EMBL/GenBank/DDBJ databases">
        <authorList>
            <person name="Casaregola S."/>
        </authorList>
    </citation>
    <scope>NUCLEOTIDE SEQUENCE [LARGE SCALE GENOMIC DNA]</scope>
    <source>
        <strain evidence="5">CLIB 918</strain>
    </source>
</reference>
<keyword evidence="6" id="KW-1185">Reference proteome</keyword>
<accession>A0A0J9XKG6</accession>
<sequence>MTATIATAKTAAKVSAAAAFFAKTSRAFQVHGANTEVGKTIFSTVLLARNNGDRIPTHYIKPVSTGPAAEEDLRHIKQYSPKTASECLVQYKDPVSPHLAVMRDFQTPLADSDIVAEVRRSLTAISSQAGTQNSFALVESAGGVLSPGPSGSLQADIYRPLRLPALLVGDAKLGGISATISAYESLFLRGFDVPLLLTFKEDRYRNFEFFQDFFAKKNVEVAAIPAPPPPLPSLEEDVFQMQDYYSEVSNSDVIKQANDYLTDFHKRRLSDLQSIKKRASETIWYPFSQHSLINQSTIIAIDSAYGDFFQSFEDNSSSLEPLFDASASWWTQGLGHGNPDLALTSANAAGRYGHVILANTIHEPALKLAEKLLALTANPRLSRVFYSDNGSTGVEVGIKMAFKAACARYNWAEPETDSNSTGSALRDIGVLGLKRSYHGDTIGTMDCCEPSVYNKQVNWYRERGAWLEYPVVKQVKGRWVVENLETGDIVEEFNTLQDVFSLDKRDRKTFESYKTTVLEAIKKHLDAGKKFGALLIEPVLLGAGGMMAVDPLFQNALVTAVRENAALFGAQETNGSNENDWQGLPVIFDEVFTGLFRLGHATAASLIQVHPDITVNAKLLTGGLLPLCTTMASNNIFEAFLSAEKVDGLLHGHSYTAHPVGCAVAAASLDTFQEMSDNGAWNSYKAAWDGEKTWSMWEKAFVAQVSHSGKVDGVFSLGSVLAITLKDDISTGYASNATEDFKSYLEATDTGSFSLHIRGLGNVIYIMTSQSTEPRTIGHIQSLILDYLKTN</sequence>
<dbReference type="GO" id="GO:0004141">
    <property type="term" value="F:dethiobiotin synthase activity"/>
    <property type="evidence" value="ECO:0007669"/>
    <property type="project" value="TreeGrafter"/>
</dbReference>
<dbReference type="PANTHER" id="PTHR42684">
    <property type="entry name" value="ADENOSYLMETHIONINE-8-AMINO-7-OXONONANOATE AMINOTRANSFERASE"/>
    <property type="match status" value="1"/>
</dbReference>
<evidence type="ECO:0008006" key="7">
    <source>
        <dbReference type="Google" id="ProtNLM"/>
    </source>
</evidence>